<evidence type="ECO:0000256" key="4">
    <source>
        <dbReference type="HAMAP-Rule" id="MF_01632"/>
    </source>
</evidence>
<comment type="catalytic activity">
    <reaction evidence="4">
        <text>chorismate = 4-hydroxybenzoate + pyruvate</text>
        <dbReference type="Rhea" id="RHEA:16505"/>
        <dbReference type="ChEBI" id="CHEBI:15361"/>
        <dbReference type="ChEBI" id="CHEBI:17879"/>
        <dbReference type="ChEBI" id="CHEBI:29748"/>
        <dbReference type="EC" id="4.1.3.40"/>
    </reaction>
</comment>
<evidence type="ECO:0000256" key="3">
    <source>
        <dbReference type="ARBA" id="ARBA00023239"/>
    </source>
</evidence>
<feature type="binding site" evidence="4">
    <location>
        <position position="78"/>
    </location>
    <ligand>
        <name>substrate</name>
    </ligand>
</feature>
<dbReference type="EC" id="4.1.3.40" evidence="4"/>
<reference evidence="5" key="2">
    <citation type="journal article" date="2014" name="Genome Biol. Evol.">
        <title>Settling down: the genome of Serratia symbiotica from the aphid Cinara tujafilina zooms in on the process of accommodation to a cooperative intracellular life.</title>
        <authorList>
            <person name="Manzano-Marin A."/>
            <person name="Latorre A."/>
        </authorList>
    </citation>
    <scope>NUCLEOTIDE SEQUENCE</scope>
    <source>
        <strain evidence="5">SCt-VLC</strain>
    </source>
</reference>
<name>A0A068RD86_9GAMM</name>
<dbReference type="GO" id="GO:0042866">
    <property type="term" value="P:pyruvate biosynthetic process"/>
    <property type="evidence" value="ECO:0007669"/>
    <property type="project" value="UniProtKB-UniRule"/>
</dbReference>
<accession>A0A068RD86</accession>
<comment type="subcellular location">
    <subcellularLocation>
        <location evidence="4">Cytoplasm</location>
    </subcellularLocation>
</comment>
<dbReference type="PANTHER" id="PTHR38683:SF1">
    <property type="entry name" value="CHORISMATE PYRUVATE-LYASE"/>
    <property type="match status" value="1"/>
</dbReference>
<keyword evidence="1 4" id="KW-0963">Cytoplasm</keyword>
<dbReference type="PANTHER" id="PTHR38683">
    <property type="entry name" value="CHORISMATE PYRUVATE-LYASE"/>
    <property type="match status" value="1"/>
</dbReference>
<keyword evidence="2 4" id="KW-0831">Ubiquinone biosynthesis</keyword>
<dbReference type="OrthoDB" id="9789493at2"/>
<dbReference type="HAMAP" id="MF_01632">
    <property type="entry name" value="UbiC"/>
    <property type="match status" value="1"/>
</dbReference>
<evidence type="ECO:0000313" key="5">
    <source>
        <dbReference type="EMBL" id="CDG48875.1"/>
    </source>
</evidence>
<dbReference type="NCBIfam" id="NF008656">
    <property type="entry name" value="PRK11655.1"/>
    <property type="match status" value="1"/>
</dbReference>
<sequence>MSGNKDSILPPLEWLFDQHPPLPAAISDWLMELGSMTCRFERHCTRVHIELQRECFLTRDQLGEEADYLPDSPRYWLREIVLLGDNQPWLLGRTVIPQETLTGPDQVLVDLGTQPLGRYLFNSGNMTRDYIHIGRQNALWARRSRLRLAGKPLLLTELFLPASPLYV</sequence>
<proteinExistence type="inferred from homology"/>
<protein>
    <recommendedName>
        <fullName evidence="4">Chorismate pyruvate-lyase</fullName>
        <shortName evidence="4">CL</shortName>
        <shortName evidence="4">CPL</shortName>
        <ecNumber evidence="4">4.1.3.40</ecNumber>
    </recommendedName>
</protein>
<comment type="pathway">
    <text evidence="4">Cofactor biosynthesis; ubiquinone biosynthesis.</text>
</comment>
<evidence type="ECO:0000256" key="2">
    <source>
        <dbReference type="ARBA" id="ARBA00022688"/>
    </source>
</evidence>
<keyword evidence="3 4" id="KW-0456">Lyase</keyword>
<dbReference type="GO" id="GO:0008813">
    <property type="term" value="F:chorismate lyase activity"/>
    <property type="evidence" value="ECO:0007669"/>
    <property type="project" value="UniProtKB-UniRule"/>
</dbReference>
<gene>
    <name evidence="4 5" type="primary">ubiC</name>
    <name evidence="5" type="ORF">SCTVLC_2230</name>
</gene>
<dbReference type="GO" id="GO:0005829">
    <property type="term" value="C:cytosol"/>
    <property type="evidence" value="ECO:0007669"/>
    <property type="project" value="TreeGrafter"/>
</dbReference>
<feature type="binding site" evidence="4">
    <location>
        <position position="116"/>
    </location>
    <ligand>
        <name>substrate</name>
    </ligand>
</feature>
<dbReference type="InterPro" id="IPR007440">
    <property type="entry name" value="Chorismate--pyruvate_lyase"/>
</dbReference>
<dbReference type="Gene3D" id="3.40.1410.10">
    <property type="entry name" value="Chorismate lyase-like"/>
    <property type="match status" value="1"/>
</dbReference>
<dbReference type="GO" id="GO:0006744">
    <property type="term" value="P:ubiquinone biosynthetic process"/>
    <property type="evidence" value="ECO:0007669"/>
    <property type="project" value="UniProtKB-UniRule"/>
</dbReference>
<organism evidence="5">
    <name type="scientific">Serratia symbiotica SCt-VLC</name>
    <dbReference type="NCBI Taxonomy" id="1347341"/>
    <lineage>
        <taxon>Bacteria</taxon>
        <taxon>Pseudomonadati</taxon>
        <taxon>Pseudomonadota</taxon>
        <taxon>Gammaproteobacteria</taxon>
        <taxon>Enterobacterales</taxon>
        <taxon>Yersiniaceae</taxon>
        <taxon>Serratia</taxon>
        <taxon>Serratia symbiotica</taxon>
    </lineage>
</organism>
<dbReference type="UniPathway" id="UPA00232"/>
<feature type="binding site" evidence="4">
    <location>
        <position position="36"/>
    </location>
    <ligand>
        <name>substrate</name>
    </ligand>
</feature>
<dbReference type="AlphaFoldDB" id="A0A068RD86"/>
<dbReference type="EMBL" id="FR904239">
    <property type="protein sequence ID" value="CDG48875.1"/>
    <property type="molecule type" value="Genomic_DNA"/>
</dbReference>
<comment type="similarity">
    <text evidence="4">Belongs to the UbiC family.</text>
</comment>
<reference evidence="5" key="1">
    <citation type="submission" date="2013-06" db="EMBL/GenBank/DDBJ databases">
        <authorList>
            <person name="Mazano-Marin A."/>
        </authorList>
    </citation>
    <scope>NUCLEOTIDE SEQUENCE</scope>
    <source>
        <strain evidence="5">SCt-VLC</strain>
    </source>
</reference>
<comment type="subunit">
    <text evidence="4">Monomer.</text>
</comment>
<dbReference type="InterPro" id="IPR028978">
    <property type="entry name" value="Chorismate_lyase_/UTRA_dom_sf"/>
</dbReference>
<feature type="binding site" evidence="4">
    <location>
        <position position="157"/>
    </location>
    <ligand>
        <name>substrate</name>
    </ligand>
</feature>
<evidence type="ECO:0000256" key="1">
    <source>
        <dbReference type="ARBA" id="ARBA00022490"/>
    </source>
</evidence>
<dbReference type="RefSeq" id="WP_061770918.1">
    <property type="nucleotide sequence ID" value="NZ_FR904239.1"/>
</dbReference>
<comment type="function">
    <text evidence="4">Removes the pyruvyl group from chorismate, with concomitant aromatization of the ring, to provide 4-hydroxybenzoate (4HB) for the ubiquinone pathway.</text>
</comment>
<dbReference type="SUPFAM" id="SSF64288">
    <property type="entry name" value="Chorismate lyase-like"/>
    <property type="match status" value="1"/>
</dbReference>
<keyword evidence="4 5" id="KW-0670">Pyruvate</keyword>
<dbReference type="Pfam" id="PF04345">
    <property type="entry name" value="Chor_lyase"/>
    <property type="match status" value="1"/>
</dbReference>